<dbReference type="Proteomes" id="UP001430755">
    <property type="component" value="Unassembled WGS sequence"/>
</dbReference>
<sequence length="45" mass="4787">MNMGRSNSAAQALETRFVQQFAAEGSVSLFVGLACNLAFAGQVFF</sequence>
<proteinExistence type="predicted"/>
<keyword evidence="1" id="KW-0812">Transmembrane</keyword>
<gene>
    <name evidence="2" type="ORF">LPT13_07130</name>
</gene>
<feature type="transmembrane region" description="Helical" evidence="1">
    <location>
        <begin position="21"/>
        <end position="44"/>
    </location>
</feature>
<comment type="caution">
    <text evidence="2">The sequence shown here is derived from an EMBL/GenBank/DDBJ whole genome shotgun (WGS) entry which is preliminary data.</text>
</comment>
<accession>A0ABS9WH00</accession>
<keyword evidence="1" id="KW-0472">Membrane</keyword>
<dbReference type="EMBL" id="JAJMLW010000002">
    <property type="protein sequence ID" value="MCI2242121.1"/>
    <property type="molecule type" value="Genomic_DNA"/>
</dbReference>
<evidence type="ECO:0000256" key="1">
    <source>
        <dbReference type="SAM" id="Phobius"/>
    </source>
</evidence>
<evidence type="ECO:0000313" key="2">
    <source>
        <dbReference type="EMBL" id="MCI2242121.1"/>
    </source>
</evidence>
<protein>
    <recommendedName>
        <fullName evidence="4">GtrA family protein</fullName>
    </recommendedName>
</protein>
<dbReference type="PROSITE" id="PS51257">
    <property type="entry name" value="PROKAR_LIPOPROTEIN"/>
    <property type="match status" value="1"/>
</dbReference>
<evidence type="ECO:0008006" key="4">
    <source>
        <dbReference type="Google" id="ProtNLM"/>
    </source>
</evidence>
<keyword evidence="3" id="KW-1185">Reference proteome</keyword>
<evidence type="ECO:0000313" key="3">
    <source>
        <dbReference type="Proteomes" id="UP001430755"/>
    </source>
</evidence>
<name>A0ABS9WH00_9ACTN</name>
<dbReference type="RefSeq" id="WP_242165026.1">
    <property type="nucleotide sequence ID" value="NZ_JAJMLW010000002.1"/>
</dbReference>
<organism evidence="2 3">
    <name type="scientific">Adlercreutzia faecimuris</name>
    <dbReference type="NCBI Taxonomy" id="2897341"/>
    <lineage>
        <taxon>Bacteria</taxon>
        <taxon>Bacillati</taxon>
        <taxon>Actinomycetota</taxon>
        <taxon>Coriobacteriia</taxon>
        <taxon>Eggerthellales</taxon>
        <taxon>Eggerthellaceae</taxon>
        <taxon>Adlercreutzia</taxon>
    </lineage>
</organism>
<reference evidence="2" key="1">
    <citation type="submission" date="2021-11" db="EMBL/GenBank/DDBJ databases">
        <title>A Novel Adlercreutzia Species, isolated from a Allomyrina dichotoma larva feces.</title>
        <authorList>
            <person name="Suh M.K."/>
        </authorList>
    </citation>
    <scope>NUCLEOTIDE SEQUENCE</scope>
    <source>
        <strain evidence="2">JBNU-10</strain>
    </source>
</reference>
<keyword evidence="1" id="KW-1133">Transmembrane helix</keyword>